<dbReference type="InterPro" id="IPR007167">
    <property type="entry name" value="Fe-transptr_FeoA-like"/>
</dbReference>
<dbReference type="GO" id="GO:0046914">
    <property type="term" value="F:transition metal ion binding"/>
    <property type="evidence" value="ECO:0007669"/>
    <property type="project" value="InterPro"/>
</dbReference>
<feature type="domain" description="Ferrous iron transporter FeoA-like" evidence="1">
    <location>
        <begin position="3"/>
        <end position="72"/>
    </location>
</feature>
<dbReference type="Pfam" id="PF04023">
    <property type="entry name" value="FeoA"/>
    <property type="match status" value="1"/>
</dbReference>
<evidence type="ECO:0000259" key="1">
    <source>
        <dbReference type="Pfam" id="PF04023"/>
    </source>
</evidence>
<dbReference type="Proteomes" id="UP000886861">
    <property type="component" value="Unassembled WGS sequence"/>
</dbReference>
<organism evidence="2 3">
    <name type="scientific">Candidatus Caccopulliclostridium gallistercoris</name>
    <dbReference type="NCBI Taxonomy" id="2840719"/>
    <lineage>
        <taxon>Bacteria</taxon>
        <taxon>Bacillati</taxon>
        <taxon>Bacillota</taxon>
        <taxon>Clostridia</taxon>
        <taxon>Candidatus Caccopulliclostridium</taxon>
    </lineage>
</organism>
<sequence>MKSLTSFNVGEKLKICQTSFEDSFKDFYEERGLKSGAEIELVLKTKNGVIIQTEESCMAINGYVAKSIFCEPRLKEKELEK</sequence>
<gene>
    <name evidence="2" type="ORF">IAA62_04865</name>
</gene>
<dbReference type="AlphaFoldDB" id="A0A9D1NG54"/>
<protein>
    <submittedName>
        <fullName evidence="2">Ferrous iron transport protein A</fullName>
    </submittedName>
</protein>
<evidence type="ECO:0000313" key="3">
    <source>
        <dbReference type="Proteomes" id="UP000886861"/>
    </source>
</evidence>
<evidence type="ECO:0000313" key="2">
    <source>
        <dbReference type="EMBL" id="HIV01863.1"/>
    </source>
</evidence>
<comment type="caution">
    <text evidence="2">The sequence shown here is derived from an EMBL/GenBank/DDBJ whole genome shotgun (WGS) entry which is preliminary data.</text>
</comment>
<dbReference type="EMBL" id="DVOJ01000016">
    <property type="protein sequence ID" value="HIV01863.1"/>
    <property type="molecule type" value="Genomic_DNA"/>
</dbReference>
<reference evidence="2" key="1">
    <citation type="submission" date="2020-10" db="EMBL/GenBank/DDBJ databases">
        <authorList>
            <person name="Gilroy R."/>
        </authorList>
    </citation>
    <scope>NUCLEOTIDE SEQUENCE</scope>
    <source>
        <strain evidence="2">CHK186-9395</strain>
    </source>
</reference>
<accession>A0A9D1NG54</accession>
<proteinExistence type="predicted"/>
<reference evidence="2" key="2">
    <citation type="journal article" date="2021" name="PeerJ">
        <title>Extensive microbial diversity within the chicken gut microbiome revealed by metagenomics and culture.</title>
        <authorList>
            <person name="Gilroy R."/>
            <person name="Ravi A."/>
            <person name="Getino M."/>
            <person name="Pursley I."/>
            <person name="Horton D.L."/>
            <person name="Alikhan N.F."/>
            <person name="Baker D."/>
            <person name="Gharbi K."/>
            <person name="Hall N."/>
            <person name="Watson M."/>
            <person name="Adriaenssens E.M."/>
            <person name="Foster-Nyarko E."/>
            <person name="Jarju S."/>
            <person name="Secka A."/>
            <person name="Antonio M."/>
            <person name="Oren A."/>
            <person name="Chaudhuri R.R."/>
            <person name="La Ragione R."/>
            <person name="Hildebrand F."/>
            <person name="Pallen M.J."/>
        </authorList>
    </citation>
    <scope>NUCLEOTIDE SEQUENCE</scope>
    <source>
        <strain evidence="2">CHK186-9395</strain>
    </source>
</reference>
<name>A0A9D1NG54_9FIRM</name>